<dbReference type="PROSITE" id="PS50005">
    <property type="entry name" value="TPR"/>
    <property type="match status" value="2"/>
</dbReference>
<evidence type="ECO:0000313" key="5">
    <source>
        <dbReference type="Proteomes" id="UP000823914"/>
    </source>
</evidence>
<dbReference type="Pfam" id="PF13181">
    <property type="entry name" value="TPR_8"/>
    <property type="match status" value="2"/>
</dbReference>
<protein>
    <submittedName>
        <fullName evidence="4">Tetratricopeptide repeat protein</fullName>
    </submittedName>
</protein>
<dbReference type="Proteomes" id="UP000823914">
    <property type="component" value="Unassembled WGS sequence"/>
</dbReference>
<proteinExistence type="predicted"/>
<keyword evidence="1" id="KW-0677">Repeat</keyword>
<accession>A0A9E2L4A9</accession>
<name>A0A9E2L4A9_9SPIR</name>
<dbReference type="AlphaFoldDB" id="A0A9E2L4A9"/>
<dbReference type="InterPro" id="IPR011990">
    <property type="entry name" value="TPR-like_helical_dom_sf"/>
</dbReference>
<dbReference type="InterPro" id="IPR051685">
    <property type="entry name" value="Ycf3/AcsC/BcsC/TPR_MFPF"/>
</dbReference>
<feature type="repeat" description="TPR" evidence="3">
    <location>
        <begin position="107"/>
        <end position="140"/>
    </location>
</feature>
<evidence type="ECO:0000256" key="2">
    <source>
        <dbReference type="ARBA" id="ARBA00022803"/>
    </source>
</evidence>
<dbReference type="PANTHER" id="PTHR44943">
    <property type="entry name" value="CELLULOSE SYNTHASE OPERON PROTEIN C"/>
    <property type="match status" value="1"/>
</dbReference>
<dbReference type="SUPFAM" id="SSF48452">
    <property type="entry name" value="TPR-like"/>
    <property type="match status" value="1"/>
</dbReference>
<dbReference type="PROSITE" id="PS50293">
    <property type="entry name" value="TPR_REGION"/>
    <property type="match status" value="1"/>
</dbReference>
<evidence type="ECO:0000313" key="4">
    <source>
        <dbReference type="EMBL" id="MBU3850587.1"/>
    </source>
</evidence>
<gene>
    <name evidence="4" type="ORF">IAA16_08480</name>
</gene>
<reference evidence="4" key="2">
    <citation type="submission" date="2021-04" db="EMBL/GenBank/DDBJ databases">
        <authorList>
            <person name="Gilroy R."/>
        </authorList>
    </citation>
    <scope>NUCLEOTIDE SEQUENCE</scope>
    <source>
        <strain evidence="4">Gambia15-2214</strain>
    </source>
</reference>
<dbReference type="InterPro" id="IPR019734">
    <property type="entry name" value="TPR_rpt"/>
</dbReference>
<dbReference type="SMART" id="SM00028">
    <property type="entry name" value="TPR"/>
    <property type="match status" value="5"/>
</dbReference>
<sequence>MTEDPSNLNTQAIELANRGSYVEAIACFKRAITMDRNNPLLWYNLGVTYRDANHLHHAKNALLTAYNLEPDDQDILETLAHVCFLLGESEEALGFCAHGLEQNIRNAHLWNNSGVVYFNQGDFESACEAFEHAVTIDPNYYDALYNLRDTYEQLGNKTAAKECTARLKTISPGDFYAR</sequence>
<dbReference type="Gene3D" id="1.25.40.10">
    <property type="entry name" value="Tetratricopeptide repeat domain"/>
    <property type="match status" value="2"/>
</dbReference>
<dbReference type="PANTHER" id="PTHR44943:SF8">
    <property type="entry name" value="TPR REPEAT-CONTAINING PROTEIN MJ0263"/>
    <property type="match status" value="1"/>
</dbReference>
<feature type="repeat" description="TPR" evidence="3">
    <location>
        <begin position="39"/>
        <end position="72"/>
    </location>
</feature>
<organism evidence="4 5">
    <name type="scientific">Candidatus Treponema excrementipullorum</name>
    <dbReference type="NCBI Taxonomy" id="2838768"/>
    <lineage>
        <taxon>Bacteria</taxon>
        <taxon>Pseudomonadati</taxon>
        <taxon>Spirochaetota</taxon>
        <taxon>Spirochaetia</taxon>
        <taxon>Spirochaetales</taxon>
        <taxon>Treponemataceae</taxon>
        <taxon>Treponema</taxon>
    </lineage>
</organism>
<comment type="caution">
    <text evidence="4">The sequence shown here is derived from an EMBL/GenBank/DDBJ whole genome shotgun (WGS) entry which is preliminary data.</text>
</comment>
<reference evidence="4" key="1">
    <citation type="journal article" date="2021" name="PeerJ">
        <title>Extensive microbial diversity within the chicken gut microbiome revealed by metagenomics and culture.</title>
        <authorList>
            <person name="Gilroy R."/>
            <person name="Ravi A."/>
            <person name="Getino M."/>
            <person name="Pursley I."/>
            <person name="Horton D.L."/>
            <person name="Alikhan N.F."/>
            <person name="Baker D."/>
            <person name="Gharbi K."/>
            <person name="Hall N."/>
            <person name="Watson M."/>
            <person name="Adriaenssens E.M."/>
            <person name="Foster-Nyarko E."/>
            <person name="Jarju S."/>
            <person name="Secka A."/>
            <person name="Antonio M."/>
            <person name="Oren A."/>
            <person name="Chaudhuri R.R."/>
            <person name="La Ragione R."/>
            <person name="Hildebrand F."/>
            <person name="Pallen M.J."/>
        </authorList>
    </citation>
    <scope>NUCLEOTIDE SEQUENCE</scope>
    <source>
        <strain evidence="4">Gambia15-2214</strain>
    </source>
</reference>
<dbReference type="EMBL" id="JAHLFV010000197">
    <property type="protein sequence ID" value="MBU3850587.1"/>
    <property type="molecule type" value="Genomic_DNA"/>
</dbReference>
<keyword evidence="2 3" id="KW-0802">TPR repeat</keyword>
<dbReference type="Pfam" id="PF13414">
    <property type="entry name" value="TPR_11"/>
    <property type="match status" value="1"/>
</dbReference>
<evidence type="ECO:0000256" key="1">
    <source>
        <dbReference type="ARBA" id="ARBA00022737"/>
    </source>
</evidence>
<evidence type="ECO:0000256" key="3">
    <source>
        <dbReference type="PROSITE-ProRule" id="PRU00339"/>
    </source>
</evidence>